<dbReference type="CDD" id="cd16012">
    <property type="entry name" value="ALP"/>
    <property type="match status" value="1"/>
</dbReference>
<keyword evidence="5" id="KW-0597">Phosphoprotein</keyword>
<evidence type="ECO:0000256" key="4">
    <source>
        <dbReference type="ARBA" id="ARBA00012647"/>
    </source>
</evidence>
<comment type="cofactor">
    <cofactor evidence="2">
        <name>Zn(2+)</name>
        <dbReference type="ChEBI" id="CHEBI:29105"/>
    </cofactor>
</comment>
<comment type="similarity">
    <text evidence="3 10">Belongs to the alkaline phosphatase family.</text>
</comment>
<evidence type="ECO:0000256" key="7">
    <source>
        <dbReference type="ARBA" id="ARBA00022801"/>
    </source>
</evidence>
<dbReference type="InterPro" id="IPR001952">
    <property type="entry name" value="Alkaline_phosphatase"/>
</dbReference>
<dbReference type="PANTHER" id="PTHR11596:SF5">
    <property type="entry name" value="ALKALINE PHOSPHATASE"/>
    <property type="match status" value="1"/>
</dbReference>
<dbReference type="EC" id="3.1.3.1" evidence="4 11"/>
<proteinExistence type="inferred from homology"/>
<dbReference type="SMART" id="SM00098">
    <property type="entry name" value="alkPPc"/>
    <property type="match status" value="1"/>
</dbReference>
<dbReference type="GeneID" id="102803467"/>
<dbReference type="RefSeq" id="XP_006811658.1">
    <property type="nucleotide sequence ID" value="XM_006811595.1"/>
</dbReference>
<evidence type="ECO:0000256" key="6">
    <source>
        <dbReference type="ARBA" id="ARBA00022723"/>
    </source>
</evidence>
<evidence type="ECO:0000256" key="3">
    <source>
        <dbReference type="ARBA" id="ARBA00005984"/>
    </source>
</evidence>
<sequence>MGVTTVTSTRIKKGQEKNETGEEYILNMDKFPHVALSKTYNTNYQVPDSAGTATAFLCGAKTKRGMIGQDDTGTRSDCEASLGSDIPSILEIAQQAGKSVGIVTTTRLTHATPASAYAHIPDRYWEADSDIPLEEQNKGCDDIALQFIQNPGIQVALGGGRSKFTPTTLDDPENPITKGDRDDGRNLIKEWLESKPEGTAEFVWNEADFDLVDPAETDFLLGLFAASHMSYENSRLDDNAGEPHIASMTNKAIKILAKNPEGFFLLVEGGRIDHAHHANVASNALYDGIAFDDAIEMAKNMTSSTDTMIVVTADHSHTNVVNGYQSRGNPILGKADKDIGADGLPYTTILYTNGPGGITVDQNYRTSGNRGDITDTDTEADVYIQQALVQQVSSEHAGEDVLIFADGPMAHLIHGIHEQHYISHVMQYAACIGNYTAACP</sequence>
<dbReference type="PANTHER" id="PTHR11596">
    <property type="entry name" value="ALKALINE PHOSPHATASE"/>
    <property type="match status" value="1"/>
</dbReference>
<evidence type="ECO:0000256" key="11">
    <source>
        <dbReference type="RuleBase" id="RU003947"/>
    </source>
</evidence>
<evidence type="ECO:0000256" key="8">
    <source>
        <dbReference type="ARBA" id="ARBA00022833"/>
    </source>
</evidence>
<organism evidence="12 13">
    <name type="scientific">Saccoglossus kowalevskii</name>
    <name type="common">Acorn worm</name>
    <dbReference type="NCBI Taxonomy" id="10224"/>
    <lineage>
        <taxon>Eukaryota</taxon>
        <taxon>Metazoa</taxon>
        <taxon>Hemichordata</taxon>
        <taxon>Enteropneusta</taxon>
        <taxon>Harrimaniidae</taxon>
        <taxon>Saccoglossus</taxon>
    </lineage>
</organism>
<dbReference type="Proteomes" id="UP000694865">
    <property type="component" value="Unplaced"/>
</dbReference>
<evidence type="ECO:0000313" key="12">
    <source>
        <dbReference type="Proteomes" id="UP000694865"/>
    </source>
</evidence>
<evidence type="ECO:0000256" key="10">
    <source>
        <dbReference type="RuleBase" id="RU003946"/>
    </source>
</evidence>
<gene>
    <name evidence="13" type="primary">LOC102803467</name>
</gene>
<reference evidence="13" key="1">
    <citation type="submission" date="2025-08" db="UniProtKB">
        <authorList>
            <consortium name="RefSeq"/>
        </authorList>
    </citation>
    <scope>IDENTIFICATION</scope>
    <source>
        <tissue evidence="13">Testes</tissue>
    </source>
</reference>
<dbReference type="Gene3D" id="3.40.720.10">
    <property type="entry name" value="Alkaline Phosphatase, subunit A"/>
    <property type="match status" value="1"/>
</dbReference>
<dbReference type="InterPro" id="IPR017850">
    <property type="entry name" value="Alkaline_phosphatase_core_sf"/>
</dbReference>
<comment type="cofactor">
    <cofactor evidence="1">
        <name>Mg(2+)</name>
        <dbReference type="ChEBI" id="CHEBI:18420"/>
    </cofactor>
</comment>
<evidence type="ECO:0000256" key="5">
    <source>
        <dbReference type="ARBA" id="ARBA00022553"/>
    </source>
</evidence>
<comment type="catalytic activity">
    <reaction evidence="11">
        <text>a phosphate monoester + H2O = an alcohol + phosphate</text>
        <dbReference type="Rhea" id="RHEA:15017"/>
        <dbReference type="ChEBI" id="CHEBI:15377"/>
        <dbReference type="ChEBI" id="CHEBI:30879"/>
        <dbReference type="ChEBI" id="CHEBI:43474"/>
        <dbReference type="ChEBI" id="CHEBI:67140"/>
        <dbReference type="EC" id="3.1.3.1"/>
    </reaction>
</comment>
<accession>A0ABM0LV67</accession>
<evidence type="ECO:0000256" key="2">
    <source>
        <dbReference type="ARBA" id="ARBA00001947"/>
    </source>
</evidence>
<evidence type="ECO:0000256" key="9">
    <source>
        <dbReference type="ARBA" id="ARBA00022842"/>
    </source>
</evidence>
<keyword evidence="7 11" id="KW-0378">Hydrolase</keyword>
<dbReference type="Pfam" id="PF00245">
    <property type="entry name" value="Alk_phosphatase"/>
    <property type="match status" value="1"/>
</dbReference>
<dbReference type="PRINTS" id="PR00113">
    <property type="entry name" value="ALKPHPHTASE"/>
</dbReference>
<keyword evidence="9 11" id="KW-0460">Magnesium</keyword>
<dbReference type="InterPro" id="IPR018299">
    <property type="entry name" value="Alkaline_phosphatase_AS"/>
</dbReference>
<protein>
    <recommendedName>
        <fullName evidence="4 11">Alkaline phosphatase</fullName>
        <ecNumber evidence="4 11">3.1.3.1</ecNumber>
    </recommendedName>
</protein>
<dbReference type="PROSITE" id="PS00123">
    <property type="entry name" value="ALKALINE_PHOSPHATASE"/>
    <property type="match status" value="1"/>
</dbReference>
<name>A0ABM0LV67_SACKO</name>
<keyword evidence="12" id="KW-1185">Reference proteome</keyword>
<keyword evidence="6" id="KW-0479">Metal-binding</keyword>
<keyword evidence="8 11" id="KW-0862">Zinc</keyword>
<dbReference type="SUPFAM" id="SSF53649">
    <property type="entry name" value="Alkaline phosphatase-like"/>
    <property type="match status" value="1"/>
</dbReference>
<evidence type="ECO:0000256" key="1">
    <source>
        <dbReference type="ARBA" id="ARBA00001946"/>
    </source>
</evidence>
<evidence type="ECO:0000313" key="13">
    <source>
        <dbReference type="RefSeq" id="XP_006811658.1"/>
    </source>
</evidence>